<dbReference type="EMBL" id="OE003993">
    <property type="protein sequence ID" value="CAD7460751.1"/>
    <property type="molecule type" value="Genomic_DNA"/>
</dbReference>
<gene>
    <name evidence="7" type="ORF">TTEB3V08_LOCUS8669</name>
</gene>
<dbReference type="FunFam" id="2.60.40.10:FF:000676">
    <property type="entry name" value="motile sperm domain-containing protein 3"/>
    <property type="match status" value="1"/>
</dbReference>
<name>A0A7R9NYC0_9NEOP</name>
<organism evidence="7">
    <name type="scientific">Timema tahoe</name>
    <dbReference type="NCBI Taxonomy" id="61484"/>
    <lineage>
        <taxon>Eukaryota</taxon>
        <taxon>Metazoa</taxon>
        <taxon>Ecdysozoa</taxon>
        <taxon>Arthropoda</taxon>
        <taxon>Hexapoda</taxon>
        <taxon>Insecta</taxon>
        <taxon>Pterygota</taxon>
        <taxon>Neoptera</taxon>
        <taxon>Polyneoptera</taxon>
        <taxon>Phasmatodea</taxon>
        <taxon>Timematodea</taxon>
        <taxon>Timematoidea</taxon>
        <taxon>Timematidae</taxon>
        <taxon>Timema</taxon>
    </lineage>
</organism>
<dbReference type="AlphaFoldDB" id="A0A7R9NYC0"/>
<keyword evidence="3" id="KW-1133">Transmembrane helix</keyword>
<sequence>MQPGLVQVPVFVYPTPITFYLEDQTTHKQVLTLYNPYEFAIRFKVLCTAPSRYTVVDPEGSIRPRCCIDIVLRHNAVLPANCNVTDKFRVQMQNHATKKVIGKQDVSATLLPGKPTGSLSETEVFQHLPARVDYPESGVRIQHQFGMVRDYRHTRIQTPNHIVVVAAVVCIVALLLPTQGDEDSRFPSYLYLTSHLKLIFAYVLAVNKTALRGVGLLWPEPLMTDMCSCEQDCFERSRAVVARAVDDGHAAVN</sequence>
<reference evidence="7" key="1">
    <citation type="submission" date="2020-11" db="EMBL/GenBank/DDBJ databases">
        <authorList>
            <person name="Tran Van P."/>
        </authorList>
    </citation>
    <scope>NUCLEOTIDE SEQUENCE</scope>
</reference>
<evidence type="ECO:0000256" key="4">
    <source>
        <dbReference type="ARBA" id="ARBA00023136"/>
    </source>
</evidence>
<keyword evidence="2" id="KW-0812">Transmembrane</keyword>
<dbReference type="InterPro" id="IPR039283">
    <property type="entry name" value="MOSPD1/3"/>
</dbReference>
<dbReference type="PANTHER" id="PTHR34441:SF1">
    <property type="entry name" value="MOTILE SPERM DOMAIN-CONTAINING 1"/>
    <property type="match status" value="1"/>
</dbReference>
<evidence type="ECO:0000256" key="2">
    <source>
        <dbReference type="ARBA" id="ARBA00022692"/>
    </source>
</evidence>
<evidence type="ECO:0000256" key="1">
    <source>
        <dbReference type="ARBA" id="ARBA00004141"/>
    </source>
</evidence>
<accession>A0A7R9NYC0</accession>
<dbReference type="Pfam" id="PF00635">
    <property type="entry name" value="Motile_Sperm"/>
    <property type="match status" value="1"/>
</dbReference>
<evidence type="ECO:0000256" key="3">
    <source>
        <dbReference type="ARBA" id="ARBA00022989"/>
    </source>
</evidence>
<dbReference type="SUPFAM" id="SSF49354">
    <property type="entry name" value="PapD-like"/>
    <property type="match status" value="1"/>
</dbReference>
<proteinExistence type="predicted"/>
<dbReference type="GO" id="GO:0005737">
    <property type="term" value="C:cytoplasm"/>
    <property type="evidence" value="ECO:0007669"/>
    <property type="project" value="TreeGrafter"/>
</dbReference>
<dbReference type="PANTHER" id="PTHR34441">
    <property type="entry name" value="MOTILE SPERM DOMAIN-CONTAINING PROTEIN 1"/>
    <property type="match status" value="1"/>
</dbReference>
<dbReference type="GO" id="GO:0016020">
    <property type="term" value="C:membrane"/>
    <property type="evidence" value="ECO:0007669"/>
    <property type="project" value="UniProtKB-SubCell"/>
</dbReference>
<feature type="domain" description="MSP" evidence="6">
    <location>
        <begin position="14"/>
        <end position="106"/>
    </location>
</feature>
<evidence type="ECO:0000256" key="5">
    <source>
        <dbReference type="ARBA" id="ARBA00070425"/>
    </source>
</evidence>
<protein>
    <recommendedName>
        <fullName evidence="5">Motile sperm domain-containing protein 3</fullName>
    </recommendedName>
</protein>
<dbReference type="InterPro" id="IPR013783">
    <property type="entry name" value="Ig-like_fold"/>
</dbReference>
<evidence type="ECO:0000313" key="7">
    <source>
        <dbReference type="EMBL" id="CAD7460751.1"/>
    </source>
</evidence>
<evidence type="ECO:0000259" key="6">
    <source>
        <dbReference type="Pfam" id="PF00635"/>
    </source>
</evidence>
<dbReference type="InterPro" id="IPR008962">
    <property type="entry name" value="PapD-like_sf"/>
</dbReference>
<dbReference type="Gene3D" id="2.60.40.10">
    <property type="entry name" value="Immunoglobulins"/>
    <property type="match status" value="1"/>
</dbReference>
<comment type="subcellular location">
    <subcellularLocation>
        <location evidence="1">Membrane</location>
        <topology evidence="1">Multi-pass membrane protein</topology>
    </subcellularLocation>
</comment>
<keyword evidence="4" id="KW-0472">Membrane</keyword>
<dbReference type="InterPro" id="IPR000535">
    <property type="entry name" value="MSP_dom"/>
</dbReference>